<dbReference type="SMART" id="SM00304">
    <property type="entry name" value="HAMP"/>
    <property type="match status" value="1"/>
</dbReference>
<dbReference type="Gene3D" id="3.30.450.20">
    <property type="entry name" value="PAS domain"/>
    <property type="match status" value="2"/>
</dbReference>
<reference evidence="12 13" key="2">
    <citation type="submission" date="2007-09" db="EMBL/GenBank/DDBJ databases">
        <title>Draft genome sequence of Clostridium bolteae (ATCC BAA-613).</title>
        <authorList>
            <person name="Sudarsanam P."/>
            <person name="Ley R."/>
            <person name="Guruge J."/>
            <person name="Turnbaugh P.J."/>
            <person name="Mahowald M."/>
            <person name="Liep D."/>
            <person name="Gordon J."/>
        </authorList>
    </citation>
    <scope>NUCLEOTIDE SEQUENCE [LARGE SCALE GENOMIC DNA]</scope>
    <source>
        <strain evidence="13">ATCC BAA-613 / DSM 15670 / CCUG 46953 / JCM 12243 / WAL 16351</strain>
    </source>
</reference>
<dbReference type="InterPro" id="IPR033479">
    <property type="entry name" value="dCache_1"/>
</dbReference>
<dbReference type="SUPFAM" id="SSF158472">
    <property type="entry name" value="HAMP domain-like"/>
    <property type="match status" value="1"/>
</dbReference>
<evidence type="ECO:0000256" key="9">
    <source>
        <dbReference type="SAM" id="Coils"/>
    </source>
</evidence>
<evidence type="ECO:0000256" key="6">
    <source>
        <dbReference type="ARBA" id="ARBA00022777"/>
    </source>
</evidence>
<dbReference type="PROSITE" id="PS50885">
    <property type="entry name" value="HAMP"/>
    <property type="match status" value="1"/>
</dbReference>
<feature type="domain" description="HAMP" evidence="11">
    <location>
        <begin position="336"/>
        <end position="388"/>
    </location>
</feature>
<evidence type="ECO:0000256" key="8">
    <source>
        <dbReference type="ARBA" id="ARBA00023136"/>
    </source>
</evidence>
<dbReference type="SUPFAM" id="SSF55874">
    <property type="entry name" value="ATPase domain of HSP90 chaperone/DNA topoisomerase II/histidine kinase"/>
    <property type="match status" value="1"/>
</dbReference>
<evidence type="ECO:0000256" key="7">
    <source>
        <dbReference type="ARBA" id="ARBA00022989"/>
    </source>
</evidence>
<evidence type="ECO:0000256" key="1">
    <source>
        <dbReference type="ARBA" id="ARBA00004651"/>
    </source>
</evidence>
<dbReference type="SMART" id="SM00387">
    <property type="entry name" value="HATPase_c"/>
    <property type="match status" value="1"/>
</dbReference>
<keyword evidence="2" id="KW-1003">Cell membrane</keyword>
<dbReference type="InterPro" id="IPR010559">
    <property type="entry name" value="Sig_transdc_His_kin_internal"/>
</dbReference>
<dbReference type="Gene3D" id="6.10.340.10">
    <property type="match status" value="1"/>
</dbReference>
<dbReference type="Proteomes" id="UP000005396">
    <property type="component" value="Unassembled WGS sequence"/>
</dbReference>
<dbReference type="InterPro" id="IPR050640">
    <property type="entry name" value="Bact_2-comp_sensor_kinase"/>
</dbReference>
<feature type="transmembrane region" description="Helical" evidence="10">
    <location>
        <begin position="28"/>
        <end position="51"/>
    </location>
</feature>
<keyword evidence="5 10" id="KW-0812">Transmembrane</keyword>
<name>A8RQF9_ENTBW</name>
<dbReference type="GO" id="GO:0005886">
    <property type="term" value="C:plasma membrane"/>
    <property type="evidence" value="ECO:0007669"/>
    <property type="project" value="UniProtKB-SubCell"/>
</dbReference>
<dbReference type="PaxDb" id="411902-CLOBOL_02725"/>
<dbReference type="HOGENOM" id="CLU_020473_6_1_9"/>
<evidence type="ECO:0000256" key="4">
    <source>
        <dbReference type="ARBA" id="ARBA00022679"/>
    </source>
</evidence>
<dbReference type="AlphaFoldDB" id="A8RQF9"/>
<dbReference type="PANTHER" id="PTHR34220">
    <property type="entry name" value="SENSOR HISTIDINE KINASE YPDA"/>
    <property type="match status" value="1"/>
</dbReference>
<feature type="coiled-coil region" evidence="9">
    <location>
        <begin position="380"/>
        <end position="408"/>
    </location>
</feature>
<evidence type="ECO:0000256" key="3">
    <source>
        <dbReference type="ARBA" id="ARBA00022553"/>
    </source>
</evidence>
<comment type="subcellular location">
    <subcellularLocation>
        <location evidence="1">Cell membrane</location>
        <topology evidence="1">Multi-pass membrane protein</topology>
    </subcellularLocation>
</comment>
<feature type="transmembrane region" description="Helical" evidence="10">
    <location>
        <begin position="315"/>
        <end position="339"/>
    </location>
</feature>
<dbReference type="GO" id="GO:0000155">
    <property type="term" value="F:phosphorelay sensor kinase activity"/>
    <property type="evidence" value="ECO:0007669"/>
    <property type="project" value="InterPro"/>
</dbReference>
<keyword evidence="8 10" id="KW-0472">Membrane</keyword>
<keyword evidence="7 10" id="KW-1133">Transmembrane helix</keyword>
<proteinExistence type="predicted"/>
<organism evidence="12 13">
    <name type="scientific">Enterocloster bolteae (strain ATCC BAA-613 / DSM 15670 / CCUG 46953 / JCM 12243 / WAL 16351)</name>
    <name type="common">Clostridium bolteae</name>
    <dbReference type="NCBI Taxonomy" id="411902"/>
    <lineage>
        <taxon>Bacteria</taxon>
        <taxon>Bacillati</taxon>
        <taxon>Bacillota</taxon>
        <taxon>Clostridia</taxon>
        <taxon>Lachnospirales</taxon>
        <taxon>Lachnospiraceae</taxon>
        <taxon>Enterocloster</taxon>
    </lineage>
</organism>
<evidence type="ECO:0000256" key="2">
    <source>
        <dbReference type="ARBA" id="ARBA00022475"/>
    </source>
</evidence>
<keyword evidence="3" id="KW-0597">Phosphoprotein</keyword>
<sequence length="617" mass="70114">MRSPPINTGKETEFMKNFFRQLSFRRKLLISFVTLSCIPVLLVGIAAYHLYTNFIINMTEKSSIETIDLVCDDIDSLLNDAWNLCDMLTGDIKMQKYLRMDFDSVRDQYSNDLAGSMELASISTYRKDIFGVYVFGQNGGRYKSNYYSFKSEDQRETTWYKAIAGSRETTWFPSHEGSFIVRSSISDNFITVGQPVMDKASGMVNGIVAADIKEDVITQKIKHSLSNGVICIIDQEGSILFRSNAGNDLHYPIDISPSLVSHILESTGTAVGKSMVVPDSGYLVVSRTLMNSNWRIAGIIDRGFLTQSSKDITHIVMLVLLIIAFSSLYVAMLISQSVYKPVQILYRMMEEVENGDFSVRYTYHSSDEFGRLGKNFNQMLERIQKLISQIYEEQKKLKNSELKALQAQIQPHFLYNSLDSVMWLLRMDKNRDAEKMLNELSTLFKISLSKGNEIITIEEELRHISSYLFITNMIYSKKFEYAIECDPVLYSYRTLKLLLQPLAENAIAHAIPMPGQKVFIQVRIYEDEDSLVLSVQDISRGIDQETLEKLQQQLGTAAHPDRRDSGYGLYNVNERIHILFGSSYGLTLTSEPDFGTEVTVKIPKLKGDDIFVPGNAL</sequence>
<dbReference type="Pfam" id="PF00672">
    <property type="entry name" value="HAMP"/>
    <property type="match status" value="1"/>
</dbReference>
<dbReference type="InterPro" id="IPR003660">
    <property type="entry name" value="HAMP_dom"/>
</dbReference>
<dbReference type="Pfam" id="PF02518">
    <property type="entry name" value="HATPase_c"/>
    <property type="match status" value="1"/>
</dbReference>
<accession>A8RQF9</accession>
<dbReference type="Gene3D" id="3.30.565.10">
    <property type="entry name" value="Histidine kinase-like ATPase, C-terminal domain"/>
    <property type="match status" value="1"/>
</dbReference>
<comment type="caution">
    <text evidence="12">The sequence shown here is derived from an EMBL/GenBank/DDBJ whole genome shotgun (WGS) entry which is preliminary data.</text>
</comment>
<gene>
    <name evidence="12" type="ORF">CLOBOL_02725</name>
</gene>
<keyword evidence="9" id="KW-0175">Coiled coil</keyword>
<evidence type="ECO:0000256" key="10">
    <source>
        <dbReference type="SAM" id="Phobius"/>
    </source>
</evidence>
<dbReference type="CDD" id="cd06225">
    <property type="entry name" value="HAMP"/>
    <property type="match status" value="1"/>
</dbReference>
<keyword evidence="6" id="KW-0418">Kinase</keyword>
<protein>
    <recommendedName>
        <fullName evidence="11">HAMP domain-containing protein</fullName>
    </recommendedName>
</protein>
<dbReference type="InterPro" id="IPR003594">
    <property type="entry name" value="HATPase_dom"/>
</dbReference>
<dbReference type="Pfam" id="PF02743">
    <property type="entry name" value="dCache_1"/>
    <property type="match status" value="1"/>
</dbReference>
<evidence type="ECO:0000256" key="5">
    <source>
        <dbReference type="ARBA" id="ARBA00022692"/>
    </source>
</evidence>
<dbReference type="eggNOG" id="COG2972">
    <property type="taxonomic scope" value="Bacteria"/>
</dbReference>
<dbReference type="EMBL" id="ABCC02000025">
    <property type="protein sequence ID" value="EDP17025.1"/>
    <property type="molecule type" value="Genomic_DNA"/>
</dbReference>
<dbReference type="InterPro" id="IPR036890">
    <property type="entry name" value="HATPase_C_sf"/>
</dbReference>
<evidence type="ECO:0000259" key="11">
    <source>
        <dbReference type="PROSITE" id="PS50885"/>
    </source>
</evidence>
<evidence type="ECO:0000313" key="12">
    <source>
        <dbReference type="EMBL" id="EDP17025.1"/>
    </source>
</evidence>
<dbReference type="Pfam" id="PF06580">
    <property type="entry name" value="His_kinase"/>
    <property type="match status" value="1"/>
</dbReference>
<keyword evidence="4" id="KW-0808">Transferase</keyword>
<reference evidence="12 13" key="1">
    <citation type="submission" date="2007-08" db="EMBL/GenBank/DDBJ databases">
        <authorList>
            <person name="Fulton L."/>
            <person name="Clifton S."/>
            <person name="Fulton B."/>
            <person name="Xu J."/>
            <person name="Minx P."/>
            <person name="Pepin K.H."/>
            <person name="Johnson M."/>
            <person name="Thiruvilangam P."/>
            <person name="Bhonagiri V."/>
            <person name="Nash W.E."/>
            <person name="Mardis E.R."/>
            <person name="Wilson R.K."/>
        </authorList>
    </citation>
    <scope>NUCLEOTIDE SEQUENCE [LARGE SCALE GENOMIC DNA]</scope>
    <source>
        <strain evidence="13">ATCC BAA-613 / DSM 15670 / CCUG 46953 / JCM 12243 / WAL 16351</strain>
    </source>
</reference>
<dbReference type="PANTHER" id="PTHR34220:SF7">
    <property type="entry name" value="SENSOR HISTIDINE KINASE YPDA"/>
    <property type="match status" value="1"/>
</dbReference>
<evidence type="ECO:0000313" key="13">
    <source>
        <dbReference type="Proteomes" id="UP000005396"/>
    </source>
</evidence>